<feature type="coiled-coil region" evidence="8">
    <location>
        <begin position="1466"/>
        <end position="1686"/>
    </location>
</feature>
<reference evidence="11 12" key="1">
    <citation type="journal article" date="2007" name="Nature">
        <title>Evolution of genes and genomes on the Drosophila phylogeny.</title>
        <authorList>
            <consortium name="Drosophila 12 Genomes Consortium"/>
            <person name="Clark A.G."/>
            <person name="Eisen M.B."/>
            <person name="Smith D.R."/>
            <person name="Bergman C.M."/>
            <person name="Oliver B."/>
            <person name="Markow T.A."/>
            <person name="Kaufman T.C."/>
            <person name="Kellis M."/>
            <person name="Gelbart W."/>
            <person name="Iyer V.N."/>
            <person name="Pollard D.A."/>
            <person name="Sackton T.B."/>
            <person name="Larracuente A.M."/>
            <person name="Singh N.D."/>
            <person name="Abad J.P."/>
            <person name="Abt D.N."/>
            <person name="Adryan B."/>
            <person name="Aguade M."/>
            <person name="Akashi H."/>
            <person name="Anderson W.W."/>
            <person name="Aquadro C.F."/>
            <person name="Ardell D.H."/>
            <person name="Arguello R."/>
            <person name="Artieri C.G."/>
            <person name="Barbash D.A."/>
            <person name="Barker D."/>
            <person name="Barsanti P."/>
            <person name="Batterham P."/>
            <person name="Batzoglou S."/>
            <person name="Begun D."/>
            <person name="Bhutkar A."/>
            <person name="Blanco E."/>
            <person name="Bosak S.A."/>
            <person name="Bradley R.K."/>
            <person name="Brand A.D."/>
            <person name="Brent M.R."/>
            <person name="Brooks A.N."/>
            <person name="Brown R.H."/>
            <person name="Butlin R.K."/>
            <person name="Caggese C."/>
            <person name="Calvi B.R."/>
            <person name="Bernardo de Carvalho A."/>
            <person name="Caspi A."/>
            <person name="Castrezana S."/>
            <person name="Celniker S.E."/>
            <person name="Chang J.L."/>
            <person name="Chapple C."/>
            <person name="Chatterji S."/>
            <person name="Chinwalla A."/>
            <person name="Civetta A."/>
            <person name="Clifton S.W."/>
            <person name="Comeron J.M."/>
            <person name="Costello J.C."/>
            <person name="Coyne J.A."/>
            <person name="Daub J."/>
            <person name="David R.G."/>
            <person name="Delcher A.L."/>
            <person name="Delehaunty K."/>
            <person name="Do C.B."/>
            <person name="Ebling H."/>
            <person name="Edwards K."/>
            <person name="Eickbush T."/>
            <person name="Evans J.D."/>
            <person name="Filipski A."/>
            <person name="Findeiss S."/>
            <person name="Freyhult E."/>
            <person name="Fulton L."/>
            <person name="Fulton R."/>
            <person name="Garcia A.C."/>
            <person name="Gardiner A."/>
            <person name="Garfield D.A."/>
            <person name="Garvin B.E."/>
            <person name="Gibson G."/>
            <person name="Gilbert D."/>
            <person name="Gnerre S."/>
            <person name="Godfrey J."/>
            <person name="Good R."/>
            <person name="Gotea V."/>
            <person name="Gravely B."/>
            <person name="Greenberg A.J."/>
            <person name="Griffiths-Jones S."/>
            <person name="Gross S."/>
            <person name="Guigo R."/>
            <person name="Gustafson E.A."/>
            <person name="Haerty W."/>
            <person name="Hahn M.W."/>
            <person name="Halligan D.L."/>
            <person name="Halpern A.L."/>
            <person name="Halter G.M."/>
            <person name="Han M.V."/>
            <person name="Heger A."/>
            <person name="Hillier L."/>
            <person name="Hinrichs A.S."/>
            <person name="Holmes I."/>
            <person name="Hoskins R.A."/>
            <person name="Hubisz M.J."/>
            <person name="Hultmark D."/>
            <person name="Huntley M.A."/>
            <person name="Jaffe D.B."/>
            <person name="Jagadeeshan S."/>
            <person name="Jeck W.R."/>
            <person name="Johnson J."/>
            <person name="Jones C.D."/>
            <person name="Jordan W.C."/>
            <person name="Karpen G.H."/>
            <person name="Kataoka E."/>
            <person name="Keightley P.D."/>
            <person name="Kheradpour P."/>
            <person name="Kirkness E.F."/>
            <person name="Koerich L.B."/>
            <person name="Kristiansen K."/>
            <person name="Kudrna D."/>
            <person name="Kulathinal R.J."/>
            <person name="Kumar S."/>
            <person name="Kwok R."/>
            <person name="Lander E."/>
            <person name="Langley C.H."/>
            <person name="Lapoint R."/>
            <person name="Lazzaro B.P."/>
            <person name="Lee S.J."/>
            <person name="Levesque L."/>
            <person name="Li R."/>
            <person name="Lin C.F."/>
            <person name="Lin M.F."/>
            <person name="Lindblad-Toh K."/>
            <person name="Llopart A."/>
            <person name="Long M."/>
            <person name="Low L."/>
            <person name="Lozovsky E."/>
            <person name="Lu J."/>
            <person name="Luo M."/>
            <person name="Machado C.A."/>
            <person name="Makalowski W."/>
            <person name="Marzo M."/>
            <person name="Matsuda M."/>
            <person name="Matzkin L."/>
            <person name="McAllister B."/>
            <person name="McBride C.S."/>
            <person name="McKernan B."/>
            <person name="McKernan K."/>
            <person name="Mendez-Lago M."/>
            <person name="Minx P."/>
            <person name="Mollenhauer M.U."/>
            <person name="Montooth K."/>
            <person name="Mount S.M."/>
            <person name="Mu X."/>
            <person name="Myers E."/>
            <person name="Negre B."/>
            <person name="Newfeld S."/>
            <person name="Nielsen R."/>
            <person name="Noor M.A."/>
            <person name="O'Grady P."/>
            <person name="Pachter L."/>
            <person name="Papaceit M."/>
            <person name="Parisi M.J."/>
            <person name="Parisi M."/>
            <person name="Parts L."/>
            <person name="Pedersen J.S."/>
            <person name="Pesole G."/>
            <person name="Phillippy A.M."/>
            <person name="Ponting C.P."/>
            <person name="Pop M."/>
            <person name="Porcelli D."/>
            <person name="Powell J.R."/>
            <person name="Prohaska S."/>
            <person name="Pruitt K."/>
            <person name="Puig M."/>
            <person name="Quesneville H."/>
            <person name="Ram K.R."/>
            <person name="Rand D."/>
            <person name="Rasmussen M.D."/>
            <person name="Reed L.K."/>
            <person name="Reenan R."/>
            <person name="Reily A."/>
            <person name="Remington K.A."/>
            <person name="Rieger T.T."/>
            <person name="Ritchie M.G."/>
            <person name="Robin C."/>
            <person name="Rogers Y.H."/>
            <person name="Rohde C."/>
            <person name="Rozas J."/>
            <person name="Rubenfield M.J."/>
            <person name="Ruiz A."/>
            <person name="Russo S."/>
            <person name="Salzberg S.L."/>
            <person name="Sanchez-Gracia A."/>
            <person name="Saranga D.J."/>
            <person name="Sato H."/>
            <person name="Schaeffer S.W."/>
            <person name="Schatz M.C."/>
            <person name="Schlenke T."/>
            <person name="Schwartz R."/>
            <person name="Segarra C."/>
            <person name="Singh R.S."/>
            <person name="Sirot L."/>
            <person name="Sirota M."/>
            <person name="Sisneros N.B."/>
            <person name="Smith C.D."/>
            <person name="Smith T.F."/>
            <person name="Spieth J."/>
            <person name="Stage D.E."/>
            <person name="Stark A."/>
            <person name="Stephan W."/>
            <person name="Strausberg R.L."/>
            <person name="Strempel S."/>
            <person name="Sturgill D."/>
            <person name="Sutton G."/>
            <person name="Sutton G.G."/>
            <person name="Tao W."/>
            <person name="Teichmann S."/>
            <person name="Tobari Y.N."/>
            <person name="Tomimura Y."/>
            <person name="Tsolas J.M."/>
            <person name="Valente V.L."/>
            <person name="Venter E."/>
            <person name="Venter J.C."/>
            <person name="Vicario S."/>
            <person name="Vieira F.G."/>
            <person name="Vilella A.J."/>
            <person name="Villasante A."/>
            <person name="Walenz B."/>
            <person name="Wang J."/>
            <person name="Wasserman M."/>
            <person name="Watts T."/>
            <person name="Wilson D."/>
            <person name="Wilson R.K."/>
            <person name="Wing R.A."/>
            <person name="Wolfner M.F."/>
            <person name="Wong A."/>
            <person name="Wong G.K."/>
            <person name="Wu C.I."/>
            <person name="Wu G."/>
            <person name="Yamamoto D."/>
            <person name="Yang H.P."/>
            <person name="Yang S.P."/>
            <person name="Yorke J.A."/>
            <person name="Yoshida K."/>
            <person name="Zdobnov E."/>
            <person name="Zhang P."/>
            <person name="Zhang Y."/>
            <person name="Zimin A.V."/>
            <person name="Baldwin J."/>
            <person name="Abdouelleil A."/>
            <person name="Abdulkadir J."/>
            <person name="Abebe A."/>
            <person name="Abera B."/>
            <person name="Abreu J."/>
            <person name="Acer S.C."/>
            <person name="Aftuck L."/>
            <person name="Alexander A."/>
            <person name="An P."/>
            <person name="Anderson E."/>
            <person name="Anderson S."/>
            <person name="Arachi H."/>
            <person name="Azer M."/>
            <person name="Bachantsang P."/>
            <person name="Barry A."/>
            <person name="Bayul T."/>
            <person name="Berlin A."/>
            <person name="Bessette D."/>
            <person name="Bloom T."/>
            <person name="Blye J."/>
            <person name="Boguslavskiy L."/>
            <person name="Bonnet C."/>
            <person name="Boukhgalter B."/>
            <person name="Bourzgui I."/>
            <person name="Brown A."/>
            <person name="Cahill P."/>
            <person name="Channer S."/>
            <person name="Cheshatsang Y."/>
            <person name="Chuda L."/>
            <person name="Citroen M."/>
            <person name="Collymore A."/>
            <person name="Cooke P."/>
            <person name="Costello M."/>
            <person name="D'Aco K."/>
            <person name="Daza R."/>
            <person name="De Haan G."/>
            <person name="DeGray S."/>
            <person name="DeMaso C."/>
            <person name="Dhargay N."/>
            <person name="Dooley K."/>
            <person name="Dooley E."/>
            <person name="Doricent M."/>
            <person name="Dorje P."/>
            <person name="Dorjee K."/>
            <person name="Dupes A."/>
            <person name="Elong R."/>
            <person name="Falk J."/>
            <person name="Farina A."/>
            <person name="Faro S."/>
            <person name="Ferguson D."/>
            <person name="Fisher S."/>
            <person name="Foley C.D."/>
            <person name="Franke A."/>
            <person name="Friedrich D."/>
            <person name="Gadbois L."/>
            <person name="Gearin G."/>
            <person name="Gearin C.R."/>
            <person name="Giannoukos G."/>
            <person name="Goode T."/>
            <person name="Graham J."/>
            <person name="Grandbois E."/>
            <person name="Grewal S."/>
            <person name="Gyaltsen K."/>
            <person name="Hafez N."/>
            <person name="Hagos B."/>
            <person name="Hall J."/>
            <person name="Henson C."/>
            <person name="Hollinger A."/>
            <person name="Honan T."/>
            <person name="Huard M.D."/>
            <person name="Hughes L."/>
            <person name="Hurhula B."/>
            <person name="Husby M.E."/>
            <person name="Kamat A."/>
            <person name="Kanga B."/>
            <person name="Kashin S."/>
            <person name="Khazanovich D."/>
            <person name="Kisner P."/>
            <person name="Lance K."/>
            <person name="Lara M."/>
            <person name="Lee W."/>
            <person name="Lennon N."/>
            <person name="Letendre F."/>
            <person name="LeVine R."/>
            <person name="Lipovsky A."/>
            <person name="Liu X."/>
            <person name="Liu J."/>
            <person name="Liu S."/>
            <person name="Lokyitsang T."/>
            <person name="Lokyitsang Y."/>
            <person name="Lubonja R."/>
            <person name="Lui A."/>
            <person name="MacDonald P."/>
            <person name="Magnisalis V."/>
            <person name="Maru K."/>
            <person name="Matthews C."/>
            <person name="McCusker W."/>
            <person name="McDonough S."/>
            <person name="Mehta T."/>
            <person name="Meldrim J."/>
            <person name="Meneus L."/>
            <person name="Mihai O."/>
            <person name="Mihalev A."/>
            <person name="Mihova T."/>
            <person name="Mittelman R."/>
            <person name="Mlenga V."/>
            <person name="Montmayeur A."/>
            <person name="Mulrain L."/>
            <person name="Navidi A."/>
            <person name="Naylor J."/>
            <person name="Negash T."/>
            <person name="Nguyen T."/>
            <person name="Nguyen N."/>
            <person name="Nicol R."/>
            <person name="Norbu C."/>
            <person name="Norbu N."/>
            <person name="Novod N."/>
            <person name="O'Neill B."/>
            <person name="Osman S."/>
            <person name="Markiewicz E."/>
            <person name="Oyono O.L."/>
            <person name="Patti C."/>
            <person name="Phunkhang P."/>
            <person name="Pierre F."/>
            <person name="Priest M."/>
            <person name="Raghuraman S."/>
            <person name="Rege F."/>
            <person name="Reyes R."/>
            <person name="Rise C."/>
            <person name="Rogov P."/>
            <person name="Ross K."/>
            <person name="Ryan E."/>
            <person name="Settipalli S."/>
            <person name="Shea T."/>
            <person name="Sherpa N."/>
            <person name="Shi L."/>
            <person name="Shih D."/>
            <person name="Sparrow T."/>
            <person name="Spaulding J."/>
            <person name="Stalker J."/>
            <person name="Stange-Thomann N."/>
            <person name="Stavropoulos S."/>
            <person name="Stone C."/>
            <person name="Strader C."/>
            <person name="Tesfaye S."/>
            <person name="Thomson T."/>
            <person name="Thoulutsang Y."/>
            <person name="Thoulutsang D."/>
            <person name="Topham K."/>
            <person name="Topping I."/>
            <person name="Tsamla T."/>
            <person name="Vassiliev H."/>
            <person name="Vo A."/>
            <person name="Wangchuk T."/>
            <person name="Wangdi T."/>
            <person name="Weiand M."/>
            <person name="Wilkinson J."/>
            <person name="Wilson A."/>
            <person name="Yadav S."/>
            <person name="Young G."/>
            <person name="Yu Q."/>
            <person name="Zembek L."/>
            <person name="Zhong D."/>
            <person name="Zimmer A."/>
            <person name="Zwirko Z."/>
            <person name="Jaffe D.B."/>
            <person name="Alvarez P."/>
            <person name="Brockman W."/>
            <person name="Butler J."/>
            <person name="Chin C."/>
            <person name="Gnerre S."/>
            <person name="Grabherr M."/>
            <person name="Kleber M."/>
            <person name="Mauceli E."/>
            <person name="MacCallum I."/>
        </authorList>
    </citation>
    <scope>NUCLEOTIDE SEQUENCE [LARGE SCALE GENOMIC DNA]</scope>
    <source>
        <strain evidence="12">Tai18E2 / Tucson 14021-0261.01</strain>
    </source>
</reference>
<comment type="subcellular location">
    <subcellularLocation>
        <location evidence="1">Cytoplasm</location>
        <location evidence="1">Cytoskeleton</location>
    </subcellularLocation>
</comment>
<evidence type="ECO:0000256" key="4">
    <source>
        <dbReference type="ARBA" id="ARBA00023054"/>
    </source>
</evidence>
<evidence type="ECO:0000259" key="10">
    <source>
        <dbReference type="PROSITE" id="PS50067"/>
    </source>
</evidence>
<dbReference type="PROSITE" id="PS50067">
    <property type="entry name" value="KINESIN_MOTOR_2"/>
    <property type="match status" value="1"/>
</dbReference>
<name>A0A0R1DK53_DROYA</name>
<sequence length="2038" mass="232662">MTAKNASSIMACVRVRPCEPGLTSLWQVKEGRSIQLVDSHADPCVFDYVFDEGANNQEVFDRMARHIVHACMQGFNGTIFAYGQTSSGKTYTMMGDGQNPGVMVLAAKEIFQQISSETERDFLLRVGYIEIYNEKIYDLLNKKNQDLKIHESGNGIVNVNCEECIITSEEDLLRLLCMGNNTLGETNMNKRSSRSHVIFRIIIESRKSDPSDDDTVVQSVLSLVDLAGSEQVDQAGGHGCASSLRNLVKSLSENIDSKPISFRESKITRIMQPSLGGNVLTSVICTITPSVVEDSISTLNFAMCAKNIWCKPQVCKMDSENTMMRRLDRGIKMQKEKLAKEERKKESQLVLQALESSIKRDMLKIISSASLRDNRLQKRRRTWTLSASGSEGETPAPALTVPEESRLPRPSKLTNLPKPTFFNKTTHSQRREIAPKTNSIHPSLKEELSQTNNTDSKLCRPKQLESEAASSIPSLVNQMPKMYPESVTNCDALQIEISALTASNQVAKETIQKYQEQVEGLTATIERLEMEKRESANLGEQLAKSKHMEAELLSVLSEKETTIDSLQLSLKELSRDVLRNSKEDHMRSMCPELESSCERICNKCLELERLLPLADATGVESIACQCDQLRSEIAATRIKLESVQSAFSQAHCEVSQKTTDCERLSRQISTAQDDFGQLQEKYNNLEHKWMSQQLAIENMQADYNAIQQKYLKLLDQYQYLGRTSDEQSQQLQDENTKLQAEIETLKARVEEAQRKLLEASNPDTHSVELTVQNQELKQRLTELQMKFNEIQQNYDCLSNQLMESIQEGDILREELKQRTTSFDLESMKSSGVGTECSDPENDLDCDLLQQFTELSESIQEIEFVDYSGGRRLFRSNQAEQDQDVPSFKLCLEPAELIEGDGKQQNASDPVLLKGSLKRQRFQIVKITQNQDCIKEEDRQRDVIFQLEQEVAKKKNLIEEEKAVVNDLRVQMTNLEKTLLKKSEIVKKVDDYETQIETLKKQNAEIKILYEELRHKDAAKQERESQEVADLKTSLAELKNKVCDLQTELKDQLKLMQLKDGQISELQADIEEMSEHCSSMEKKLTELEEDANQKRNLLDCQAQASSDDHQLQGSGAKLEDCSIKKPIQEQTTLILEFESRIEQLEESLKRAKEELSFLEKRKTDEINSIQLEYMVKIETSENENRSKFRAYCLELEENKERYDSSVKTLEEQLLQASEKLASVKTQCQAELEAIKGSLQEKITQAEKDRTELVALHKAELEKIRETLKEKESSYKEKLSQALEEQERGICRLEVMRNTIAELLKTKSDQELEFEGIQMEKRQLEKLYDESLLQVEKLQRTIDQKSSEARAVVEEPKLLKASSNESINETPKKCEDLELLRWEKAELLSEIQKVHTQHSKTLKKLEEIEAEMITLTSQKELERCEIEEKLETFKSKEADLTEALHCAQLKLDAHDELMCQHERLKGFLLDSNELSANLQKKVERLDSELLASQKEISDQDSEIKKLRSELKHAIDANANARTAQLDLESQLKEVEENLSAQLVQFQREIADLKGSVDELQLKLKSLQEVKDNLESGNAELKGKLKQAQDLQNMVDKERKLNASLRDDLGKLEQTQTDLEEQLRVKQAEFDRRSKELSLELDRDQIGELTRECENLRCELEKETLNLTISDLKLNKQELEEKLTILSEKDKSNSRLETEFASLLESSKENQAAIKAANNLNLELQKKVHDLTKECEILSSDLQSKDEAIQTQKELFDNSVSDLKKKNHTTKEKLTTLNRTLNEDCEKLRLTLKSKESDLRKNKQELEEKLALLNASNASNDRLSSQLASNEGAYKSLWEESIEQKVTMAAANKKSLEMEQKVDKLTREYEELRSTLKTREISFLSEKERMDDTISILLEDKRNLEEKLCSVTELLTKLQHELTASQTHKVNGGDVCFESSGSPTPGAVSASKKPLDRNPVGSVPRKSLSFETAVRKNRRMTAYDEHRKQSCWNEFRECGTMTDPVDSNCHCSQQSCTQRLSSDGSQNIEFKDTKSMGRHKN</sequence>
<organism evidence="11 12">
    <name type="scientific">Drosophila yakuba</name>
    <name type="common">Fruit fly</name>
    <dbReference type="NCBI Taxonomy" id="7245"/>
    <lineage>
        <taxon>Eukaryota</taxon>
        <taxon>Metazoa</taxon>
        <taxon>Ecdysozoa</taxon>
        <taxon>Arthropoda</taxon>
        <taxon>Hexapoda</taxon>
        <taxon>Insecta</taxon>
        <taxon>Pterygota</taxon>
        <taxon>Neoptera</taxon>
        <taxon>Endopterygota</taxon>
        <taxon>Diptera</taxon>
        <taxon>Brachycera</taxon>
        <taxon>Muscomorpha</taxon>
        <taxon>Ephydroidea</taxon>
        <taxon>Drosophilidae</taxon>
        <taxon>Drosophila</taxon>
        <taxon>Sophophora</taxon>
    </lineage>
</organism>
<feature type="region of interest" description="Disordered" evidence="9">
    <location>
        <begin position="2018"/>
        <end position="2038"/>
    </location>
</feature>
<dbReference type="PROSITE" id="PS00411">
    <property type="entry name" value="KINESIN_MOTOR_1"/>
    <property type="match status" value="1"/>
</dbReference>
<keyword evidence="5 7" id="KW-0505">Motor protein</keyword>
<dbReference type="GO" id="GO:0003777">
    <property type="term" value="F:microtubule motor activity"/>
    <property type="evidence" value="ECO:0007669"/>
    <property type="project" value="InterPro"/>
</dbReference>
<dbReference type="Pfam" id="PF00225">
    <property type="entry name" value="Kinesin"/>
    <property type="match status" value="1"/>
</dbReference>
<dbReference type="InterPro" id="IPR027417">
    <property type="entry name" value="P-loop_NTPase"/>
</dbReference>
<protein>
    <submittedName>
        <fullName evidence="11">Uncharacterized protein, isoform B</fullName>
    </submittedName>
</protein>
<dbReference type="EMBL" id="CM000157">
    <property type="protein sequence ID" value="KRJ97560.1"/>
    <property type="molecule type" value="Genomic_DNA"/>
</dbReference>
<feature type="coiled-coil region" evidence="8">
    <location>
        <begin position="1711"/>
        <end position="1738"/>
    </location>
</feature>
<keyword evidence="12" id="KW-1185">Reference proteome</keyword>
<feature type="region of interest" description="Disordered" evidence="9">
    <location>
        <begin position="1935"/>
        <end position="1961"/>
    </location>
</feature>
<dbReference type="GO" id="GO:0008017">
    <property type="term" value="F:microtubule binding"/>
    <property type="evidence" value="ECO:0007669"/>
    <property type="project" value="InterPro"/>
</dbReference>
<dbReference type="OrthoDB" id="21525at2759"/>
<keyword evidence="2 7" id="KW-0547">Nucleotide-binding</keyword>
<evidence type="ECO:0000256" key="5">
    <source>
        <dbReference type="ARBA" id="ARBA00023175"/>
    </source>
</evidence>
<comment type="similarity">
    <text evidence="7">Belongs to the TRAFAC class myosin-kinesin ATPase superfamily. Kinesin family.</text>
</comment>
<feature type="coiled-coil region" evidence="8">
    <location>
        <begin position="1768"/>
        <end position="1813"/>
    </location>
</feature>
<dbReference type="InterPro" id="IPR001752">
    <property type="entry name" value="Kinesin_motor_dom"/>
</dbReference>
<feature type="coiled-coil region" evidence="8">
    <location>
        <begin position="943"/>
        <end position="1167"/>
    </location>
</feature>
<reference evidence="11 12" key="2">
    <citation type="journal article" date="2007" name="PLoS Biol.">
        <title>Principles of genome evolution in the Drosophila melanogaster species group.</title>
        <authorList>
            <person name="Ranz J.M."/>
            <person name="Maurin D."/>
            <person name="Chan Y.S."/>
            <person name="von Grotthuss M."/>
            <person name="Hillier L.W."/>
            <person name="Roote J."/>
            <person name="Ashburner M."/>
            <person name="Bergman C.M."/>
        </authorList>
    </citation>
    <scope>NUCLEOTIDE SEQUENCE [LARGE SCALE GENOMIC DNA]</scope>
    <source>
        <strain evidence="12">Tai18E2 / Tucson 14021-0261.01</strain>
    </source>
</reference>
<evidence type="ECO:0000256" key="3">
    <source>
        <dbReference type="ARBA" id="ARBA00022840"/>
    </source>
</evidence>
<gene>
    <name evidence="11" type="primary">Dyak\GE18520</name>
    <name evidence="11" type="synonym">dyak_GLEANR_2308</name>
    <name evidence="11" type="synonym">GE18520</name>
    <name evidence="11" type="ORF">Dyak_GE18520</name>
</gene>
<dbReference type="PANTHER" id="PTHR47968">
    <property type="entry name" value="CENTROMERE PROTEIN E"/>
    <property type="match status" value="1"/>
</dbReference>
<evidence type="ECO:0000313" key="12">
    <source>
        <dbReference type="Proteomes" id="UP000002282"/>
    </source>
</evidence>
<feature type="coiled-coil region" evidence="8">
    <location>
        <begin position="1191"/>
        <end position="1353"/>
    </location>
</feature>
<dbReference type="InterPro" id="IPR019821">
    <property type="entry name" value="Kinesin_motor_CS"/>
</dbReference>
<evidence type="ECO:0000256" key="6">
    <source>
        <dbReference type="ARBA" id="ARBA00023212"/>
    </source>
</evidence>
<keyword evidence="3 7" id="KW-0067">ATP-binding</keyword>
<feature type="coiled-coil region" evidence="8">
    <location>
        <begin position="497"/>
        <end position="576"/>
    </location>
</feature>
<keyword evidence="6" id="KW-0206">Cytoskeleton</keyword>
<dbReference type="InterPro" id="IPR036961">
    <property type="entry name" value="Kinesin_motor_dom_sf"/>
</dbReference>
<dbReference type="PANTHER" id="PTHR47968:SF75">
    <property type="entry name" value="CENTROMERE-ASSOCIATED PROTEIN E"/>
    <property type="match status" value="1"/>
</dbReference>
<dbReference type="GO" id="GO:0005874">
    <property type="term" value="C:microtubule"/>
    <property type="evidence" value="ECO:0007669"/>
    <property type="project" value="TreeGrafter"/>
</dbReference>
<evidence type="ECO:0000256" key="9">
    <source>
        <dbReference type="SAM" id="MobiDB-lite"/>
    </source>
</evidence>
<dbReference type="PRINTS" id="PR00380">
    <property type="entry name" value="KINESINHEAVY"/>
</dbReference>
<dbReference type="Gene3D" id="3.40.850.10">
    <property type="entry name" value="Kinesin motor domain"/>
    <property type="match status" value="1"/>
</dbReference>
<dbReference type="SUPFAM" id="SSF57997">
    <property type="entry name" value="Tropomyosin"/>
    <property type="match status" value="1"/>
</dbReference>
<dbReference type="Proteomes" id="UP000002282">
    <property type="component" value="Chromosome 2L"/>
</dbReference>
<feature type="region of interest" description="Disordered" evidence="9">
    <location>
        <begin position="382"/>
        <end position="433"/>
    </location>
</feature>
<feature type="coiled-coil region" evidence="8">
    <location>
        <begin position="1389"/>
        <end position="1423"/>
    </location>
</feature>
<dbReference type="GO" id="GO:0007091">
    <property type="term" value="P:metaphase/anaphase transition of mitotic cell cycle"/>
    <property type="evidence" value="ECO:0007669"/>
    <property type="project" value="EnsemblMetazoa"/>
</dbReference>
<feature type="binding site" evidence="7">
    <location>
        <begin position="83"/>
        <end position="90"/>
    </location>
    <ligand>
        <name>ATP</name>
        <dbReference type="ChEBI" id="CHEBI:30616"/>
    </ligand>
</feature>
<feature type="coiled-coil region" evidence="8">
    <location>
        <begin position="626"/>
        <end position="807"/>
    </location>
</feature>
<feature type="domain" description="Kinesin motor" evidence="10">
    <location>
        <begin position="8"/>
        <end position="308"/>
    </location>
</feature>
<keyword evidence="4 8" id="KW-0175">Coiled coil</keyword>
<dbReference type="GO" id="GO:0007018">
    <property type="term" value="P:microtubule-based movement"/>
    <property type="evidence" value="ECO:0007669"/>
    <property type="project" value="InterPro"/>
</dbReference>
<keyword evidence="6" id="KW-0963">Cytoplasm</keyword>
<dbReference type="GO" id="GO:0005524">
    <property type="term" value="F:ATP binding"/>
    <property type="evidence" value="ECO:0007669"/>
    <property type="project" value="UniProtKB-UniRule"/>
</dbReference>
<evidence type="ECO:0000256" key="8">
    <source>
        <dbReference type="SAM" id="Coils"/>
    </source>
</evidence>
<evidence type="ECO:0000256" key="1">
    <source>
        <dbReference type="ARBA" id="ARBA00004245"/>
    </source>
</evidence>
<feature type="coiled-coil region" evidence="8">
    <location>
        <begin position="1845"/>
        <end position="1904"/>
    </location>
</feature>
<evidence type="ECO:0000256" key="7">
    <source>
        <dbReference type="PROSITE-ProRule" id="PRU00283"/>
    </source>
</evidence>
<evidence type="ECO:0000256" key="2">
    <source>
        <dbReference type="ARBA" id="ARBA00022741"/>
    </source>
</evidence>
<dbReference type="InterPro" id="IPR027640">
    <property type="entry name" value="Kinesin-like_fam"/>
</dbReference>
<evidence type="ECO:0000313" key="11">
    <source>
        <dbReference type="EMBL" id="KRJ97560.1"/>
    </source>
</evidence>
<proteinExistence type="inferred from homology"/>
<accession>A0A0R1DK53</accession>
<dbReference type="SMART" id="SM00129">
    <property type="entry name" value="KISc"/>
    <property type="match status" value="1"/>
</dbReference>
<dbReference type="SUPFAM" id="SSF52540">
    <property type="entry name" value="P-loop containing nucleoside triphosphate hydrolases"/>
    <property type="match status" value="1"/>
</dbReference>